<keyword evidence="7 14" id="KW-0547">Nucleotide-binding</keyword>
<dbReference type="RefSeq" id="WP_036580080.1">
    <property type="nucleotide sequence ID" value="NZ_JPJI01000023.1"/>
</dbReference>
<evidence type="ECO:0000256" key="10">
    <source>
        <dbReference type="ARBA" id="ARBA00022984"/>
    </source>
</evidence>
<comment type="pathway">
    <text evidence="2 14">Cell wall biogenesis; peptidoglycan biosynthesis.</text>
</comment>
<evidence type="ECO:0000256" key="12">
    <source>
        <dbReference type="ARBA" id="ARBA00023316"/>
    </source>
</evidence>
<dbReference type="InterPro" id="IPR036615">
    <property type="entry name" value="Mur_ligase_C_dom_sf"/>
</dbReference>
<dbReference type="HAMAP" id="MF_00046">
    <property type="entry name" value="MurC"/>
    <property type="match status" value="1"/>
</dbReference>
<reference evidence="19 21" key="2">
    <citation type="submission" date="2018-03" db="EMBL/GenBank/DDBJ databases">
        <title>Genomic Encyclopedia of Archaeal and Bacterial Type Strains, Phase II (KMG-II): from individual species to whole genera.</title>
        <authorList>
            <person name="Goeker M."/>
        </authorList>
    </citation>
    <scope>NUCLEOTIDE SEQUENCE [LARGE SCALE GENOMIC DNA]</scope>
    <source>
        <strain evidence="19 21">DSM 22727</strain>
    </source>
</reference>
<evidence type="ECO:0000256" key="11">
    <source>
        <dbReference type="ARBA" id="ARBA00023306"/>
    </source>
</evidence>
<keyword evidence="4 14" id="KW-0963">Cytoplasm</keyword>
<evidence type="ECO:0000259" key="17">
    <source>
        <dbReference type="Pfam" id="PF08245"/>
    </source>
</evidence>
<comment type="similarity">
    <text evidence="14">Belongs to the MurCDEF family.</text>
</comment>
<dbReference type="GO" id="GO:0005524">
    <property type="term" value="F:ATP binding"/>
    <property type="evidence" value="ECO:0007669"/>
    <property type="project" value="UniProtKB-UniRule"/>
</dbReference>
<sequence>MTSLQHITHVYFIGIGGIGMSALARYLNEQGKIVAGYDKVITSLTKQLEEEGIDIHYNDDFNSIPAEFKNPDTAQVIFTPAIPATMDELLRFRESGIPILKRAQLLGQISQTMTCLAVAGTHGKTTTSAILAHLLYKSDVEVTAFCGGILEEYNTNYLCSGTDVMVVEADEFDRSFMQLSPDIAGITAIDADHLDIYGDVATFEKTFHDFASLLEGKTLLVNEQVAIDGIKVGLVHGKFKAINIVIAGGAYHFDLQIEEVIHKGFCLQLPGKHNLSNALLAIAMAVEYGVSIEKLKHALVTFQGVERRFTYRINTEERVLIDDYAHHPTEINAVHQAVREMYPDEKVLAIFQPHLFSRTKDFMNDFVTSLAQFDKIALLDIYPARELPIEGITSQVLCSKIQKLEEKPAVITVLEKEDIAEFIEEMNTRVVVMIGAGDIGVEIKKLINKPLNNEH</sequence>
<keyword evidence="5 14" id="KW-0436">Ligase</keyword>
<gene>
    <name evidence="14" type="primary">murC</name>
    <name evidence="18" type="ORF">IL45_02825</name>
    <name evidence="19" type="ORF">LY02_02144</name>
</gene>
<dbReference type="GO" id="GO:0005737">
    <property type="term" value="C:cytoplasm"/>
    <property type="evidence" value="ECO:0007669"/>
    <property type="project" value="UniProtKB-SubCell"/>
</dbReference>
<evidence type="ECO:0000256" key="2">
    <source>
        <dbReference type="ARBA" id="ARBA00004752"/>
    </source>
</evidence>
<dbReference type="PANTHER" id="PTHR43445:SF3">
    <property type="entry name" value="UDP-N-ACETYLMURAMATE--L-ALANINE LIGASE"/>
    <property type="match status" value="1"/>
</dbReference>
<dbReference type="GO" id="GO:0009252">
    <property type="term" value="P:peptidoglycan biosynthetic process"/>
    <property type="evidence" value="ECO:0007669"/>
    <property type="project" value="UniProtKB-UniRule"/>
</dbReference>
<evidence type="ECO:0000313" key="20">
    <source>
        <dbReference type="Proteomes" id="UP000028531"/>
    </source>
</evidence>
<comment type="subcellular location">
    <subcellularLocation>
        <location evidence="1 14">Cytoplasm</location>
    </subcellularLocation>
</comment>
<dbReference type="Pfam" id="PF08245">
    <property type="entry name" value="Mur_ligase_M"/>
    <property type="match status" value="1"/>
</dbReference>
<name>A0A084JYR6_NONUL</name>
<dbReference type="InterPro" id="IPR036565">
    <property type="entry name" value="Mur-like_cat_sf"/>
</dbReference>
<evidence type="ECO:0000256" key="4">
    <source>
        <dbReference type="ARBA" id="ARBA00022490"/>
    </source>
</evidence>
<dbReference type="Proteomes" id="UP000028531">
    <property type="component" value="Unassembled WGS sequence"/>
</dbReference>
<dbReference type="AlphaFoldDB" id="A0A084JYR6"/>
<evidence type="ECO:0000256" key="6">
    <source>
        <dbReference type="ARBA" id="ARBA00022618"/>
    </source>
</evidence>
<feature type="domain" description="Mur ligase N-terminal catalytic" evidence="15">
    <location>
        <begin position="9"/>
        <end position="111"/>
    </location>
</feature>
<dbReference type="Gene3D" id="3.90.190.20">
    <property type="entry name" value="Mur ligase, C-terminal domain"/>
    <property type="match status" value="1"/>
</dbReference>
<dbReference type="InterPro" id="IPR000713">
    <property type="entry name" value="Mur_ligase_N"/>
</dbReference>
<dbReference type="GO" id="GO:0008763">
    <property type="term" value="F:UDP-N-acetylmuramate-L-alanine ligase activity"/>
    <property type="evidence" value="ECO:0007669"/>
    <property type="project" value="UniProtKB-UniRule"/>
</dbReference>
<evidence type="ECO:0000256" key="3">
    <source>
        <dbReference type="ARBA" id="ARBA00012211"/>
    </source>
</evidence>
<dbReference type="SUPFAM" id="SSF53623">
    <property type="entry name" value="MurD-like peptide ligases, catalytic domain"/>
    <property type="match status" value="1"/>
</dbReference>
<keyword evidence="10 14" id="KW-0573">Peptidoglycan synthesis</keyword>
<accession>A0A084JYR6</accession>
<keyword evidence="8 14" id="KW-0067">ATP-binding</keyword>
<reference evidence="18 20" key="1">
    <citation type="submission" date="2014-07" db="EMBL/GenBank/DDBJ databases">
        <title>Draft genome sequence of Nonlabens ulvanivorans, an ulvan degrading bacterium.</title>
        <authorList>
            <person name="Kopel M."/>
            <person name="Helbert W."/>
            <person name="Henrissat B."/>
            <person name="Doniger T."/>
            <person name="Banin E."/>
        </authorList>
    </citation>
    <scope>NUCLEOTIDE SEQUENCE [LARGE SCALE GENOMIC DNA]</scope>
    <source>
        <strain evidence="18 20">PLR</strain>
    </source>
</reference>
<protein>
    <recommendedName>
        <fullName evidence="3 14">UDP-N-acetylmuramate--L-alanine ligase</fullName>
        <ecNumber evidence="3 14">6.3.2.8</ecNumber>
    </recommendedName>
    <alternativeName>
        <fullName evidence="14">UDP-N-acetylmuramoyl-L-alanine synthetase</fullName>
    </alternativeName>
</protein>
<dbReference type="Gene3D" id="3.40.50.720">
    <property type="entry name" value="NAD(P)-binding Rossmann-like Domain"/>
    <property type="match status" value="1"/>
</dbReference>
<dbReference type="SUPFAM" id="SSF51984">
    <property type="entry name" value="MurCD N-terminal domain"/>
    <property type="match status" value="1"/>
</dbReference>
<dbReference type="EMBL" id="JPJI01000023">
    <property type="protein sequence ID" value="KEZ94100.1"/>
    <property type="molecule type" value="Genomic_DNA"/>
</dbReference>
<dbReference type="PANTHER" id="PTHR43445">
    <property type="entry name" value="UDP-N-ACETYLMURAMATE--L-ALANINE LIGASE-RELATED"/>
    <property type="match status" value="1"/>
</dbReference>
<keyword evidence="6 14" id="KW-0132">Cell division</keyword>
<keyword evidence="21" id="KW-1185">Reference proteome</keyword>
<dbReference type="InterPro" id="IPR005758">
    <property type="entry name" value="UDP-N-AcMur_Ala_ligase_MurC"/>
</dbReference>
<dbReference type="Proteomes" id="UP000239997">
    <property type="component" value="Unassembled WGS sequence"/>
</dbReference>
<organism evidence="18 20">
    <name type="scientific">Nonlabens ulvanivorans</name>
    <name type="common">Persicivirga ulvanivorans</name>
    <dbReference type="NCBI Taxonomy" id="906888"/>
    <lineage>
        <taxon>Bacteria</taxon>
        <taxon>Pseudomonadati</taxon>
        <taxon>Bacteroidota</taxon>
        <taxon>Flavobacteriia</taxon>
        <taxon>Flavobacteriales</taxon>
        <taxon>Flavobacteriaceae</taxon>
        <taxon>Nonlabens</taxon>
    </lineage>
</organism>
<dbReference type="UniPathway" id="UPA00219"/>
<evidence type="ECO:0000256" key="5">
    <source>
        <dbReference type="ARBA" id="ARBA00022598"/>
    </source>
</evidence>
<comment type="function">
    <text evidence="14">Cell wall formation.</text>
</comment>
<dbReference type="GO" id="GO:0071555">
    <property type="term" value="P:cell wall organization"/>
    <property type="evidence" value="ECO:0007669"/>
    <property type="project" value="UniProtKB-KW"/>
</dbReference>
<dbReference type="Gene3D" id="3.40.1190.10">
    <property type="entry name" value="Mur-like, catalytic domain"/>
    <property type="match status" value="1"/>
</dbReference>
<feature type="binding site" evidence="14">
    <location>
        <begin position="120"/>
        <end position="126"/>
    </location>
    <ligand>
        <name>ATP</name>
        <dbReference type="ChEBI" id="CHEBI:30616"/>
    </ligand>
</feature>
<evidence type="ECO:0000313" key="19">
    <source>
        <dbReference type="EMBL" id="PRX13086.1"/>
    </source>
</evidence>
<feature type="domain" description="Mur ligase central" evidence="17">
    <location>
        <begin position="118"/>
        <end position="285"/>
    </location>
</feature>
<evidence type="ECO:0000256" key="13">
    <source>
        <dbReference type="ARBA" id="ARBA00047833"/>
    </source>
</evidence>
<evidence type="ECO:0000256" key="8">
    <source>
        <dbReference type="ARBA" id="ARBA00022840"/>
    </source>
</evidence>
<dbReference type="InterPro" id="IPR050061">
    <property type="entry name" value="MurCDEF_pg_biosynth"/>
</dbReference>
<keyword evidence="12 14" id="KW-0961">Cell wall biogenesis/degradation</keyword>
<keyword evidence="11 14" id="KW-0131">Cell cycle</keyword>
<evidence type="ECO:0000259" key="16">
    <source>
        <dbReference type="Pfam" id="PF02875"/>
    </source>
</evidence>
<dbReference type="OrthoDB" id="9804126at2"/>
<dbReference type="Pfam" id="PF02875">
    <property type="entry name" value="Mur_ligase_C"/>
    <property type="match status" value="1"/>
</dbReference>
<comment type="catalytic activity">
    <reaction evidence="13 14">
        <text>UDP-N-acetyl-alpha-D-muramate + L-alanine + ATP = UDP-N-acetyl-alpha-D-muramoyl-L-alanine + ADP + phosphate + H(+)</text>
        <dbReference type="Rhea" id="RHEA:23372"/>
        <dbReference type="ChEBI" id="CHEBI:15378"/>
        <dbReference type="ChEBI" id="CHEBI:30616"/>
        <dbReference type="ChEBI" id="CHEBI:43474"/>
        <dbReference type="ChEBI" id="CHEBI:57972"/>
        <dbReference type="ChEBI" id="CHEBI:70757"/>
        <dbReference type="ChEBI" id="CHEBI:83898"/>
        <dbReference type="ChEBI" id="CHEBI:456216"/>
        <dbReference type="EC" id="6.3.2.8"/>
    </reaction>
</comment>
<dbReference type="InterPro" id="IPR013221">
    <property type="entry name" value="Mur_ligase_cen"/>
</dbReference>
<evidence type="ECO:0000256" key="9">
    <source>
        <dbReference type="ARBA" id="ARBA00022960"/>
    </source>
</evidence>
<dbReference type="GO" id="GO:0008360">
    <property type="term" value="P:regulation of cell shape"/>
    <property type="evidence" value="ECO:0007669"/>
    <property type="project" value="UniProtKB-KW"/>
</dbReference>
<evidence type="ECO:0000313" key="21">
    <source>
        <dbReference type="Proteomes" id="UP000239997"/>
    </source>
</evidence>
<dbReference type="InterPro" id="IPR004101">
    <property type="entry name" value="Mur_ligase_C"/>
</dbReference>
<evidence type="ECO:0000313" key="18">
    <source>
        <dbReference type="EMBL" id="KEZ94100.1"/>
    </source>
</evidence>
<dbReference type="SUPFAM" id="SSF53244">
    <property type="entry name" value="MurD-like peptide ligases, peptide-binding domain"/>
    <property type="match status" value="1"/>
</dbReference>
<evidence type="ECO:0000256" key="14">
    <source>
        <dbReference type="HAMAP-Rule" id="MF_00046"/>
    </source>
</evidence>
<proteinExistence type="inferred from homology"/>
<keyword evidence="9 14" id="KW-0133">Cell shape</keyword>
<dbReference type="EMBL" id="PVNA01000004">
    <property type="protein sequence ID" value="PRX13086.1"/>
    <property type="molecule type" value="Genomic_DNA"/>
</dbReference>
<comment type="caution">
    <text evidence="18">The sequence shown here is derived from an EMBL/GenBank/DDBJ whole genome shotgun (WGS) entry which is preliminary data.</text>
</comment>
<evidence type="ECO:0000256" key="7">
    <source>
        <dbReference type="ARBA" id="ARBA00022741"/>
    </source>
</evidence>
<dbReference type="Pfam" id="PF01225">
    <property type="entry name" value="Mur_ligase"/>
    <property type="match status" value="1"/>
</dbReference>
<evidence type="ECO:0000256" key="1">
    <source>
        <dbReference type="ARBA" id="ARBA00004496"/>
    </source>
</evidence>
<dbReference type="NCBIfam" id="TIGR01082">
    <property type="entry name" value="murC"/>
    <property type="match status" value="1"/>
</dbReference>
<dbReference type="EC" id="6.3.2.8" evidence="3 14"/>
<evidence type="ECO:0000259" key="15">
    <source>
        <dbReference type="Pfam" id="PF01225"/>
    </source>
</evidence>
<dbReference type="GO" id="GO:0051301">
    <property type="term" value="P:cell division"/>
    <property type="evidence" value="ECO:0007669"/>
    <property type="project" value="UniProtKB-KW"/>
</dbReference>
<feature type="domain" description="Mur ligase C-terminal" evidence="16">
    <location>
        <begin position="307"/>
        <end position="435"/>
    </location>
</feature>